<name>A0A0G1U455_9BACT</name>
<dbReference type="GO" id="GO:0016740">
    <property type="term" value="F:transferase activity"/>
    <property type="evidence" value="ECO:0007669"/>
    <property type="project" value="UniProtKB-KW"/>
</dbReference>
<organism evidence="2 3">
    <name type="scientific">Candidatus Gottesmanbacteria bacterium GW2011_GWA2_47_9</name>
    <dbReference type="NCBI Taxonomy" id="1618445"/>
    <lineage>
        <taxon>Bacteria</taxon>
        <taxon>Candidatus Gottesmaniibacteriota</taxon>
    </lineage>
</organism>
<protein>
    <submittedName>
        <fullName evidence="2">Glycosyl transferase family 2</fullName>
    </submittedName>
</protein>
<dbReference type="SUPFAM" id="SSF53448">
    <property type="entry name" value="Nucleotide-diphospho-sugar transferases"/>
    <property type="match status" value="1"/>
</dbReference>
<comment type="caution">
    <text evidence="2">The sequence shown here is derived from an EMBL/GenBank/DDBJ whole genome shotgun (WGS) entry which is preliminary data.</text>
</comment>
<proteinExistence type="predicted"/>
<keyword evidence="2" id="KW-0808">Transferase</keyword>
<dbReference type="EMBL" id="LCOY01000001">
    <property type="protein sequence ID" value="KKU88851.1"/>
    <property type="molecule type" value="Genomic_DNA"/>
</dbReference>
<dbReference type="PANTHER" id="PTHR43630">
    <property type="entry name" value="POLY-BETA-1,6-N-ACETYL-D-GLUCOSAMINE SYNTHASE"/>
    <property type="match status" value="1"/>
</dbReference>
<feature type="domain" description="Glycosyltransferase 2-like" evidence="1">
    <location>
        <begin position="13"/>
        <end position="131"/>
    </location>
</feature>
<dbReference type="Pfam" id="PF00535">
    <property type="entry name" value="Glycos_transf_2"/>
    <property type="match status" value="1"/>
</dbReference>
<dbReference type="AlphaFoldDB" id="A0A0G1U455"/>
<gene>
    <name evidence="2" type="ORF">UY16_C0001G0005</name>
</gene>
<evidence type="ECO:0000313" key="3">
    <source>
        <dbReference type="Proteomes" id="UP000034739"/>
    </source>
</evidence>
<reference evidence="2 3" key="1">
    <citation type="journal article" date="2015" name="Nature">
        <title>rRNA introns, odd ribosomes, and small enigmatic genomes across a large radiation of phyla.</title>
        <authorList>
            <person name="Brown C.T."/>
            <person name="Hug L.A."/>
            <person name="Thomas B.C."/>
            <person name="Sharon I."/>
            <person name="Castelle C.J."/>
            <person name="Singh A."/>
            <person name="Wilkins M.J."/>
            <person name="Williams K.H."/>
            <person name="Banfield J.F."/>
        </authorList>
    </citation>
    <scope>NUCLEOTIDE SEQUENCE [LARGE SCALE GENOMIC DNA]</scope>
</reference>
<accession>A0A0G1U455</accession>
<sequence>MENDMNPKKTNISVIILTKNEETRIETCIKSVSWADEIIVVDNGSTDKTREVVRGLGIKVIERHVSDFSSLRNAGRDVASGEWVLYVDADEVVSEQLQKEIMSVTGKQPFAGYEIRRVNYFLGHQWPGDEYILRLMRNDALVEWYGILHESARVKGTIGRLKNSLVHRTHRTLEEMVTKTNVWSGTEAKLRYDSNHPPIVWWRLVRVMVSAFFDSFIHKGGWRAGTVGWIESVYQAFSMFITYAKLWELQIKNVK</sequence>
<dbReference type="InterPro" id="IPR001173">
    <property type="entry name" value="Glyco_trans_2-like"/>
</dbReference>
<evidence type="ECO:0000313" key="2">
    <source>
        <dbReference type="EMBL" id="KKU88851.1"/>
    </source>
</evidence>
<dbReference type="InterPro" id="IPR029044">
    <property type="entry name" value="Nucleotide-diphossugar_trans"/>
</dbReference>
<dbReference type="CDD" id="cd02511">
    <property type="entry name" value="Beta4Glucosyltransferase"/>
    <property type="match status" value="1"/>
</dbReference>
<dbReference type="PANTHER" id="PTHR43630:SF2">
    <property type="entry name" value="GLYCOSYLTRANSFERASE"/>
    <property type="match status" value="1"/>
</dbReference>
<evidence type="ECO:0000259" key="1">
    <source>
        <dbReference type="Pfam" id="PF00535"/>
    </source>
</evidence>
<dbReference type="Proteomes" id="UP000034739">
    <property type="component" value="Unassembled WGS sequence"/>
</dbReference>
<dbReference type="Gene3D" id="3.90.550.10">
    <property type="entry name" value="Spore Coat Polysaccharide Biosynthesis Protein SpsA, Chain A"/>
    <property type="match status" value="1"/>
</dbReference>